<protein>
    <submittedName>
        <fullName evidence="1">(northern house mosquito) hypothetical protein</fullName>
    </submittedName>
</protein>
<evidence type="ECO:0000313" key="1">
    <source>
        <dbReference type="EMBL" id="CAG6466684.1"/>
    </source>
</evidence>
<reference evidence="1" key="1">
    <citation type="submission" date="2021-05" db="EMBL/GenBank/DDBJ databases">
        <authorList>
            <person name="Alioto T."/>
            <person name="Alioto T."/>
            <person name="Gomez Garrido J."/>
        </authorList>
    </citation>
    <scope>NUCLEOTIDE SEQUENCE</scope>
</reference>
<dbReference type="EMBL" id="HBUE01056621">
    <property type="protein sequence ID" value="CAG6466684.1"/>
    <property type="molecule type" value="Transcribed_RNA"/>
</dbReference>
<organism evidence="1">
    <name type="scientific">Culex pipiens</name>
    <name type="common">House mosquito</name>
    <dbReference type="NCBI Taxonomy" id="7175"/>
    <lineage>
        <taxon>Eukaryota</taxon>
        <taxon>Metazoa</taxon>
        <taxon>Ecdysozoa</taxon>
        <taxon>Arthropoda</taxon>
        <taxon>Hexapoda</taxon>
        <taxon>Insecta</taxon>
        <taxon>Pterygota</taxon>
        <taxon>Neoptera</taxon>
        <taxon>Endopterygota</taxon>
        <taxon>Diptera</taxon>
        <taxon>Nematocera</taxon>
        <taxon>Culicoidea</taxon>
        <taxon>Culicidae</taxon>
        <taxon>Culicinae</taxon>
        <taxon>Culicini</taxon>
        <taxon>Culex</taxon>
        <taxon>Culex</taxon>
    </lineage>
</organism>
<dbReference type="AlphaFoldDB" id="A0A8D8B2X0"/>
<accession>A0A8D8B2X0</accession>
<name>A0A8D8B2X0_CULPI</name>
<sequence length="110" mass="11990">MFTFRSVVAEWRGDETNMIHLRPVSKLPFAATFGDSLSISTRWGRGRPRTSPALIYKYRMIIVSNQQQHLVGGVVTGAAFGAVGTRLGATTSGPLSVESRRHLMMVPGEG</sequence>
<proteinExistence type="predicted"/>